<evidence type="ECO:0000256" key="1">
    <source>
        <dbReference type="SAM" id="MobiDB-lite"/>
    </source>
</evidence>
<protein>
    <submittedName>
        <fullName evidence="2">Uncharacterized protein</fullName>
    </submittedName>
</protein>
<feature type="region of interest" description="Disordered" evidence="1">
    <location>
        <begin position="1"/>
        <end position="77"/>
    </location>
</feature>
<gene>
    <name evidence="2" type="ORF">F511_12951</name>
</gene>
<keyword evidence="3" id="KW-1185">Reference proteome</keyword>
<evidence type="ECO:0000313" key="3">
    <source>
        <dbReference type="Proteomes" id="UP000250235"/>
    </source>
</evidence>
<reference evidence="2 3" key="1">
    <citation type="journal article" date="2015" name="Proc. Natl. Acad. Sci. U.S.A.">
        <title>The resurrection genome of Boea hygrometrica: A blueprint for survival of dehydration.</title>
        <authorList>
            <person name="Xiao L."/>
            <person name="Yang G."/>
            <person name="Zhang L."/>
            <person name="Yang X."/>
            <person name="Zhao S."/>
            <person name="Ji Z."/>
            <person name="Zhou Q."/>
            <person name="Hu M."/>
            <person name="Wang Y."/>
            <person name="Chen M."/>
            <person name="Xu Y."/>
            <person name="Jin H."/>
            <person name="Xiao X."/>
            <person name="Hu G."/>
            <person name="Bao F."/>
            <person name="Hu Y."/>
            <person name="Wan P."/>
            <person name="Li L."/>
            <person name="Deng X."/>
            <person name="Kuang T."/>
            <person name="Xiang C."/>
            <person name="Zhu J.K."/>
            <person name="Oliver M.J."/>
            <person name="He Y."/>
        </authorList>
    </citation>
    <scope>NUCLEOTIDE SEQUENCE [LARGE SCALE GENOMIC DNA]</scope>
    <source>
        <strain evidence="3">cv. XS01</strain>
    </source>
</reference>
<dbReference type="AlphaFoldDB" id="A0A2Z7BGJ7"/>
<dbReference type="Proteomes" id="UP000250235">
    <property type="component" value="Unassembled WGS sequence"/>
</dbReference>
<proteinExistence type="predicted"/>
<sequence>MGKQKVAVVRSNQLGRKPAQRSDLLCIMNKLARSSSRAKKEHNKSSSRADKKRRREQLEVKTSSDSTTADAIKSTSWCKEPHWLRSNQLSEKNR</sequence>
<feature type="compositionally biased region" description="Polar residues" evidence="1">
    <location>
        <begin position="60"/>
        <end position="77"/>
    </location>
</feature>
<dbReference type="EMBL" id="KV005826">
    <property type="protein sequence ID" value="KZV33390.1"/>
    <property type="molecule type" value="Genomic_DNA"/>
</dbReference>
<accession>A0A2Z7BGJ7</accession>
<organism evidence="2 3">
    <name type="scientific">Dorcoceras hygrometricum</name>
    <dbReference type="NCBI Taxonomy" id="472368"/>
    <lineage>
        <taxon>Eukaryota</taxon>
        <taxon>Viridiplantae</taxon>
        <taxon>Streptophyta</taxon>
        <taxon>Embryophyta</taxon>
        <taxon>Tracheophyta</taxon>
        <taxon>Spermatophyta</taxon>
        <taxon>Magnoliopsida</taxon>
        <taxon>eudicotyledons</taxon>
        <taxon>Gunneridae</taxon>
        <taxon>Pentapetalae</taxon>
        <taxon>asterids</taxon>
        <taxon>lamiids</taxon>
        <taxon>Lamiales</taxon>
        <taxon>Gesneriaceae</taxon>
        <taxon>Didymocarpoideae</taxon>
        <taxon>Trichosporeae</taxon>
        <taxon>Loxocarpinae</taxon>
        <taxon>Dorcoceras</taxon>
    </lineage>
</organism>
<evidence type="ECO:0000313" key="2">
    <source>
        <dbReference type="EMBL" id="KZV33390.1"/>
    </source>
</evidence>
<name>A0A2Z7BGJ7_9LAMI</name>